<dbReference type="EMBL" id="SNYJ01000012">
    <property type="protein sequence ID" value="TDQ37642.1"/>
    <property type="molecule type" value="Genomic_DNA"/>
</dbReference>
<dbReference type="AlphaFoldDB" id="A0A4R6TXW9"/>
<proteinExistence type="predicted"/>
<dbReference type="RefSeq" id="WP_133581111.1">
    <property type="nucleotide sequence ID" value="NZ_SNYJ01000012.1"/>
</dbReference>
<accession>A0A4R6TXW9</accession>
<dbReference type="Proteomes" id="UP000295632">
    <property type="component" value="Unassembled WGS sequence"/>
</dbReference>
<protein>
    <submittedName>
        <fullName evidence="1">Uncharacterized protein</fullName>
    </submittedName>
</protein>
<comment type="caution">
    <text evidence="1">The sequence shown here is derived from an EMBL/GenBank/DDBJ whole genome shotgun (WGS) entry which is preliminary data.</text>
</comment>
<name>A0A4R6TXW9_9BACI</name>
<keyword evidence="2" id="KW-1185">Reference proteome</keyword>
<reference evidence="1 2" key="1">
    <citation type="submission" date="2019-03" db="EMBL/GenBank/DDBJ databases">
        <title>Genomic Encyclopedia of Type Strains, Phase IV (KMG-IV): sequencing the most valuable type-strain genomes for metagenomic binning, comparative biology and taxonomic classification.</title>
        <authorList>
            <person name="Goeker M."/>
        </authorList>
    </citation>
    <scope>NUCLEOTIDE SEQUENCE [LARGE SCALE GENOMIC DNA]</scope>
    <source>
        <strain evidence="1 2">DSM 28697</strain>
    </source>
</reference>
<sequence>MKSRLVFTDHVHNHSLRLINQTTFKPKFRIGGVDDETLLIRREAGEYKLTVDYQGKRTSEILFTRGLPRKVTVHVNDRNEEHSLLKEFSFIAYFLYKIYGF</sequence>
<gene>
    <name evidence="1" type="ORF">EV213_1121</name>
</gene>
<organism evidence="1 2">
    <name type="scientific">Aureibacillus halotolerans</name>
    <dbReference type="NCBI Taxonomy" id="1508390"/>
    <lineage>
        <taxon>Bacteria</taxon>
        <taxon>Bacillati</taxon>
        <taxon>Bacillota</taxon>
        <taxon>Bacilli</taxon>
        <taxon>Bacillales</taxon>
        <taxon>Bacillaceae</taxon>
        <taxon>Aureibacillus</taxon>
    </lineage>
</organism>
<evidence type="ECO:0000313" key="1">
    <source>
        <dbReference type="EMBL" id="TDQ37642.1"/>
    </source>
</evidence>
<evidence type="ECO:0000313" key="2">
    <source>
        <dbReference type="Proteomes" id="UP000295632"/>
    </source>
</evidence>